<dbReference type="PROSITE" id="PS50850">
    <property type="entry name" value="MFS"/>
    <property type="match status" value="1"/>
</dbReference>
<feature type="transmembrane region" description="Helical" evidence="5">
    <location>
        <begin position="157"/>
        <end position="174"/>
    </location>
</feature>
<dbReference type="PANTHER" id="PTHR42910:SF1">
    <property type="entry name" value="MAJOR FACILITATOR SUPERFAMILY (MFS) PROFILE DOMAIN-CONTAINING PROTEIN"/>
    <property type="match status" value="1"/>
</dbReference>
<feature type="transmembrane region" description="Helical" evidence="5">
    <location>
        <begin position="268"/>
        <end position="288"/>
    </location>
</feature>
<protein>
    <submittedName>
        <fullName evidence="7">MFS transporter</fullName>
    </submittedName>
</protein>
<dbReference type="SUPFAM" id="SSF103473">
    <property type="entry name" value="MFS general substrate transporter"/>
    <property type="match status" value="1"/>
</dbReference>
<dbReference type="Proteomes" id="UP001523216">
    <property type="component" value="Unassembled WGS sequence"/>
</dbReference>
<accession>A0ABT0XRY8</accession>
<feature type="transmembrane region" description="Helical" evidence="5">
    <location>
        <begin position="74"/>
        <end position="92"/>
    </location>
</feature>
<dbReference type="InterPro" id="IPR011701">
    <property type="entry name" value="MFS"/>
</dbReference>
<feature type="transmembrane region" description="Helical" evidence="5">
    <location>
        <begin position="236"/>
        <end position="256"/>
    </location>
</feature>
<name>A0ABT0XRY8_9ACTN</name>
<feature type="transmembrane region" description="Helical" evidence="5">
    <location>
        <begin position="208"/>
        <end position="230"/>
    </location>
</feature>
<dbReference type="Pfam" id="PF07690">
    <property type="entry name" value="MFS_1"/>
    <property type="match status" value="1"/>
</dbReference>
<dbReference type="RefSeq" id="WP_251796278.1">
    <property type="nucleotide sequence ID" value="NZ_JAMQOL010000003.1"/>
</dbReference>
<dbReference type="PANTHER" id="PTHR42910">
    <property type="entry name" value="TRANSPORTER SCO4007-RELATED"/>
    <property type="match status" value="1"/>
</dbReference>
<proteinExistence type="predicted"/>
<evidence type="ECO:0000256" key="4">
    <source>
        <dbReference type="ARBA" id="ARBA00023136"/>
    </source>
</evidence>
<evidence type="ECO:0000256" key="5">
    <source>
        <dbReference type="SAM" id="Phobius"/>
    </source>
</evidence>
<evidence type="ECO:0000256" key="3">
    <source>
        <dbReference type="ARBA" id="ARBA00022989"/>
    </source>
</evidence>
<feature type="transmembrane region" description="Helical" evidence="5">
    <location>
        <begin position="98"/>
        <end position="116"/>
    </location>
</feature>
<comment type="subcellular location">
    <subcellularLocation>
        <location evidence="1">Cell membrane</location>
        <topology evidence="1">Multi-pass membrane protein</topology>
    </subcellularLocation>
</comment>
<reference evidence="7 8" key="1">
    <citation type="submission" date="2022-06" db="EMBL/GenBank/DDBJ databases">
        <title>Actinoplanes abujensis sp. nov., isolated from Nigerian arid soil.</title>
        <authorList>
            <person name="Ding P."/>
        </authorList>
    </citation>
    <scope>NUCLEOTIDE SEQUENCE [LARGE SCALE GENOMIC DNA]</scope>
    <source>
        <strain evidence="8">TRM88002</strain>
    </source>
</reference>
<keyword evidence="8" id="KW-1185">Reference proteome</keyword>
<feature type="transmembrane region" description="Helical" evidence="5">
    <location>
        <begin position="42"/>
        <end position="62"/>
    </location>
</feature>
<comment type="caution">
    <text evidence="7">The sequence shown here is derived from an EMBL/GenBank/DDBJ whole genome shotgun (WGS) entry which is preliminary data.</text>
</comment>
<dbReference type="Gene3D" id="1.20.1250.20">
    <property type="entry name" value="MFS general substrate transporter like domains"/>
    <property type="match status" value="1"/>
</dbReference>
<keyword evidence="4 5" id="KW-0472">Membrane</keyword>
<feature type="domain" description="Major facilitator superfamily (MFS) profile" evidence="6">
    <location>
        <begin position="1"/>
        <end position="382"/>
    </location>
</feature>
<feature type="transmembrane region" description="Helical" evidence="5">
    <location>
        <begin position="358"/>
        <end position="379"/>
    </location>
</feature>
<feature type="transmembrane region" description="Helical" evidence="5">
    <location>
        <begin position="334"/>
        <end position="352"/>
    </location>
</feature>
<keyword evidence="3 5" id="KW-1133">Transmembrane helix</keyword>
<evidence type="ECO:0000256" key="1">
    <source>
        <dbReference type="ARBA" id="ARBA00004651"/>
    </source>
</evidence>
<feature type="transmembrane region" description="Helical" evidence="5">
    <location>
        <begin position="128"/>
        <end position="151"/>
    </location>
</feature>
<dbReference type="InterPro" id="IPR020846">
    <property type="entry name" value="MFS_dom"/>
</dbReference>
<evidence type="ECO:0000259" key="6">
    <source>
        <dbReference type="PROSITE" id="PS50850"/>
    </source>
</evidence>
<evidence type="ECO:0000313" key="8">
    <source>
        <dbReference type="Proteomes" id="UP001523216"/>
    </source>
</evidence>
<organism evidence="7 8">
    <name type="scientific">Paractinoplanes hotanensis</name>
    <dbReference type="NCBI Taxonomy" id="2906497"/>
    <lineage>
        <taxon>Bacteria</taxon>
        <taxon>Bacillati</taxon>
        <taxon>Actinomycetota</taxon>
        <taxon>Actinomycetes</taxon>
        <taxon>Micromonosporales</taxon>
        <taxon>Micromonosporaceae</taxon>
        <taxon>Paractinoplanes</taxon>
    </lineage>
</organism>
<gene>
    <name evidence="7" type="ORF">LXN57_02195</name>
</gene>
<dbReference type="CDD" id="cd17324">
    <property type="entry name" value="MFS_NepI_like"/>
    <property type="match status" value="1"/>
</dbReference>
<keyword evidence="2 5" id="KW-0812">Transmembrane</keyword>
<dbReference type="InterPro" id="IPR036259">
    <property type="entry name" value="MFS_trans_sf"/>
</dbReference>
<dbReference type="EMBL" id="JAMQOL010000003">
    <property type="protein sequence ID" value="MCM4076370.1"/>
    <property type="molecule type" value="Genomic_DNA"/>
</dbReference>
<sequence length="387" mass="39582">MTRRLTLLFAVAAGAAVANLYWSQPLLDLIADDLDAGPAAAGWLITATQLGYAAGILFLVPLGDVVERRRLVRTVLLCSAGAALLCAVAPSLGLLMGALVLLGVTTVSGQILAPLAGDLADDAERGHVVGTVISGILVGILISRTVAGFVAGVAGWRAIYVVAALIAVGSAVVLSRRIPVLPAREHIPYWSLIASVGQVLRRERTARWTVVLAATAFGAFTMFWTALTFLLSGPPYHYSVQAIGLFGIAGLAGALAAQRAGRLHDRGLSLPATGVAWALLLVAFGLALAGRNSVVTIVIAVVLLDAAAQTIGILNQTRLFTLSPGARSRLNTVYVTSNFLGGAAGSAAATLLWSAGGWAAVCVAGLAASGFALTVWAVGRRGALVPG</sequence>
<evidence type="ECO:0000256" key="2">
    <source>
        <dbReference type="ARBA" id="ARBA00022692"/>
    </source>
</evidence>
<feature type="transmembrane region" description="Helical" evidence="5">
    <location>
        <begin position="294"/>
        <end position="314"/>
    </location>
</feature>
<evidence type="ECO:0000313" key="7">
    <source>
        <dbReference type="EMBL" id="MCM4076370.1"/>
    </source>
</evidence>